<dbReference type="KEGG" id="aman:B6F84_06565"/>
<dbReference type="SUPFAM" id="SSF102712">
    <property type="entry name" value="JAB1/MPN domain"/>
    <property type="match status" value="1"/>
</dbReference>
<dbReference type="PANTHER" id="PTHR34858:SF1">
    <property type="entry name" value="CYSO-CYSTEINE PEPTIDASE"/>
    <property type="match status" value="1"/>
</dbReference>
<keyword evidence="4" id="KW-0862">Zinc</keyword>
<evidence type="ECO:0000256" key="3">
    <source>
        <dbReference type="ARBA" id="ARBA00022801"/>
    </source>
</evidence>
<organism evidence="6 7">
    <name type="scientific">Acidianus manzaensis</name>
    <dbReference type="NCBI Taxonomy" id="282676"/>
    <lineage>
        <taxon>Archaea</taxon>
        <taxon>Thermoproteota</taxon>
        <taxon>Thermoprotei</taxon>
        <taxon>Sulfolobales</taxon>
        <taxon>Sulfolobaceae</taxon>
        <taxon>Acidianus</taxon>
    </lineage>
</organism>
<accession>A0A1W6JZS8</accession>
<evidence type="ECO:0000256" key="5">
    <source>
        <dbReference type="ARBA" id="ARBA00023049"/>
    </source>
</evidence>
<protein>
    <recommendedName>
        <fullName evidence="8">JAB domain-containing protein</fullName>
    </recommendedName>
</protein>
<keyword evidence="5" id="KW-0482">Metalloprotease</keyword>
<dbReference type="GO" id="GO:0006508">
    <property type="term" value="P:proteolysis"/>
    <property type="evidence" value="ECO:0007669"/>
    <property type="project" value="UniProtKB-KW"/>
</dbReference>
<sequence>MGNLKKERCGIIVNNKFYEINNISDNPFEFIMDSVQLYRLIKDNDDLQAIVHTHRTTCEPSKFDLESMKIWKTYWVILSYSCIKIYRYYSGLGIVEIDINSFPFKKFYNLFMQLLH</sequence>
<dbReference type="Gene3D" id="3.40.140.10">
    <property type="entry name" value="Cytidine Deaminase, domain 2"/>
    <property type="match status" value="1"/>
</dbReference>
<dbReference type="AlphaFoldDB" id="A0A1W6JZS8"/>
<dbReference type="PANTHER" id="PTHR34858">
    <property type="entry name" value="CYSO-CYSTEINE PEPTIDASE"/>
    <property type="match status" value="1"/>
</dbReference>
<dbReference type="GO" id="GO:0008270">
    <property type="term" value="F:zinc ion binding"/>
    <property type="evidence" value="ECO:0007669"/>
    <property type="project" value="TreeGrafter"/>
</dbReference>
<keyword evidence="2" id="KW-0479">Metal-binding</keyword>
<evidence type="ECO:0000313" key="7">
    <source>
        <dbReference type="Proteomes" id="UP000193404"/>
    </source>
</evidence>
<proteinExistence type="predicted"/>
<evidence type="ECO:0000313" key="6">
    <source>
        <dbReference type="EMBL" id="ARM75735.1"/>
    </source>
</evidence>
<dbReference type="EMBL" id="CP020477">
    <property type="protein sequence ID" value="ARM75735.1"/>
    <property type="molecule type" value="Genomic_DNA"/>
</dbReference>
<keyword evidence="1" id="KW-0645">Protease</keyword>
<name>A0A1W6JZS8_9CREN</name>
<dbReference type="Proteomes" id="UP000193404">
    <property type="component" value="Chromosome"/>
</dbReference>
<dbReference type="GO" id="GO:0008235">
    <property type="term" value="F:metalloexopeptidase activity"/>
    <property type="evidence" value="ECO:0007669"/>
    <property type="project" value="TreeGrafter"/>
</dbReference>
<evidence type="ECO:0000256" key="1">
    <source>
        <dbReference type="ARBA" id="ARBA00022670"/>
    </source>
</evidence>
<evidence type="ECO:0000256" key="4">
    <source>
        <dbReference type="ARBA" id="ARBA00022833"/>
    </source>
</evidence>
<dbReference type="STRING" id="282676.B6F84_06565"/>
<evidence type="ECO:0000256" key="2">
    <source>
        <dbReference type="ARBA" id="ARBA00022723"/>
    </source>
</evidence>
<reference evidence="6 7" key="1">
    <citation type="submission" date="2017-03" db="EMBL/GenBank/DDBJ databases">
        <title>Sulfur activation and transportation mechanism of thermophilic Archaea Acidianus manzaensis YN-25.</title>
        <authorList>
            <person name="Ma Y."/>
            <person name="Yang Y."/>
            <person name="Xia J."/>
        </authorList>
    </citation>
    <scope>NUCLEOTIDE SEQUENCE [LARGE SCALE GENOMIC DNA]</scope>
    <source>
        <strain evidence="6 7">YN-25</strain>
    </source>
</reference>
<dbReference type="InterPro" id="IPR051929">
    <property type="entry name" value="VirAsm_ModProt"/>
</dbReference>
<evidence type="ECO:0008006" key="8">
    <source>
        <dbReference type="Google" id="ProtNLM"/>
    </source>
</evidence>
<gene>
    <name evidence="6" type="ORF">B6F84_06565</name>
</gene>
<keyword evidence="3" id="KW-0378">Hydrolase</keyword>
<keyword evidence="7" id="KW-1185">Reference proteome</keyword>